<dbReference type="AlphaFoldDB" id="A0A2K0WK65"/>
<accession>A0A2K0WK65</accession>
<sequence>MAPSTLPYNLVSVLKQYKKDTDSVARWLASKANHYGYKSQTAEPAQKKSTGRLKGKARKEAKSKATGTKDGTDKKYIVALKDFVPMAKFIVAHRKPTIKVPVTFFDTIGRVIDGRMSFRAQMVEHGIELDETANQTHLHFVHVMETVREFLRPNMEAVDKQKSAEPSKVIEGFNLLAVDEPSPEFLDAPNIERPQQMPEDSATYKAEEQDSLDDALVTWHFLMVEAEIIRNQIAWVWKGHRNGKFDLSVAGVITDIGIHMVESLVGQSSKLFNQHGGCLQVGKLYFSMKASQKDYTQQQIDECWKGEHVDPQLSELFNSTFSHVLTILEPLSTMFPNPTQTTFDSHEMMSNLKTRCGVPGSDAAFLELPADQLMAARFWNEALVFAGNRREGRFVDEFSLYVSEASQNHVISFKLAFATQVHLDVFHIMRDDLERGSSELYKHAKDMRDQLRAFAASLSVPGSPVAPSDVDESLGRMIQHLDKILSYCDPQGERASPEKGTRFQCEEGRFEIFEILPALSGFHLFQARADVANMVVRLIKDVGVMTVMAHLYNAMQQLRMLNAPWVDMEECQNCFEVHDLFFATKPKKRADFVKHLLIQLGFQPSAVIYNRKGQNHRKPQNFFKAFTPEIPGVAPVSLILANIVRKRVFPDLSGHDLAYILSASLHKEATAANGADAIVPLNLEE</sequence>
<organism evidence="3 4">
    <name type="scientific">Gibberella nygamai</name>
    <name type="common">Bean root rot disease fungus</name>
    <name type="synonym">Fusarium nygamai</name>
    <dbReference type="NCBI Taxonomy" id="42673"/>
    <lineage>
        <taxon>Eukaryota</taxon>
        <taxon>Fungi</taxon>
        <taxon>Dikarya</taxon>
        <taxon>Ascomycota</taxon>
        <taxon>Pezizomycotina</taxon>
        <taxon>Sordariomycetes</taxon>
        <taxon>Hypocreomycetidae</taxon>
        <taxon>Hypocreales</taxon>
        <taxon>Nectriaceae</taxon>
        <taxon>Fusarium</taxon>
        <taxon>Fusarium fujikuroi species complex</taxon>
    </lineage>
</organism>
<gene>
    <name evidence="3" type="ORF">FNYG_03876</name>
</gene>
<dbReference type="PANTHER" id="PTHR38795:SF1">
    <property type="entry name" value="DUF6604 DOMAIN-CONTAINING PROTEIN"/>
    <property type="match status" value="1"/>
</dbReference>
<name>A0A2K0WK65_GIBNY</name>
<dbReference type="InterPro" id="IPR046539">
    <property type="entry name" value="DUF6604"/>
</dbReference>
<dbReference type="EMBL" id="MTQA01000056">
    <property type="protein sequence ID" value="PNP82645.1"/>
    <property type="molecule type" value="Genomic_DNA"/>
</dbReference>
<evidence type="ECO:0000313" key="4">
    <source>
        <dbReference type="Proteomes" id="UP000236664"/>
    </source>
</evidence>
<evidence type="ECO:0000259" key="2">
    <source>
        <dbReference type="Pfam" id="PF20253"/>
    </source>
</evidence>
<keyword evidence="4" id="KW-1185">Reference proteome</keyword>
<dbReference type="Pfam" id="PF20253">
    <property type="entry name" value="DUF6604"/>
    <property type="match status" value="1"/>
</dbReference>
<evidence type="ECO:0000313" key="3">
    <source>
        <dbReference type="EMBL" id="PNP82645.1"/>
    </source>
</evidence>
<reference evidence="3 4" key="1">
    <citation type="submission" date="2017-06" db="EMBL/GenBank/DDBJ databases">
        <title>Genome of Fusarium nygamai isolate CS10214.</title>
        <authorList>
            <person name="Gardiner D.M."/>
            <person name="Obanor F."/>
            <person name="Kazan K."/>
        </authorList>
    </citation>
    <scope>NUCLEOTIDE SEQUENCE [LARGE SCALE GENOMIC DNA]</scope>
    <source>
        <strain evidence="3 4">CS10214</strain>
    </source>
</reference>
<evidence type="ECO:0000256" key="1">
    <source>
        <dbReference type="SAM" id="MobiDB-lite"/>
    </source>
</evidence>
<comment type="caution">
    <text evidence="3">The sequence shown here is derived from an EMBL/GenBank/DDBJ whole genome shotgun (WGS) entry which is preliminary data.</text>
</comment>
<dbReference type="PANTHER" id="PTHR38795">
    <property type="entry name" value="DUF6604 DOMAIN-CONTAINING PROTEIN"/>
    <property type="match status" value="1"/>
</dbReference>
<dbReference type="STRING" id="42673.A0A2K0WK65"/>
<feature type="region of interest" description="Disordered" evidence="1">
    <location>
        <begin position="38"/>
        <end position="69"/>
    </location>
</feature>
<protein>
    <recommendedName>
        <fullName evidence="2">DUF6604 domain-containing protein</fullName>
    </recommendedName>
</protein>
<proteinExistence type="predicted"/>
<feature type="domain" description="DUF6604" evidence="2">
    <location>
        <begin position="15"/>
        <end position="264"/>
    </location>
</feature>
<dbReference type="Proteomes" id="UP000236664">
    <property type="component" value="Unassembled WGS sequence"/>
</dbReference>
<dbReference type="OrthoDB" id="5238236at2759"/>